<evidence type="ECO:0000313" key="5">
    <source>
        <dbReference type="Proteomes" id="UP000239494"/>
    </source>
</evidence>
<keyword evidence="1" id="KW-0805">Transcription regulation</keyword>
<evidence type="ECO:0000256" key="3">
    <source>
        <dbReference type="SAM" id="Phobius"/>
    </source>
</evidence>
<gene>
    <name evidence="4" type="ORF">CLV43_112140</name>
</gene>
<dbReference type="Gene3D" id="1.10.10.1320">
    <property type="entry name" value="Anti-sigma factor, zinc-finger domain"/>
    <property type="match status" value="1"/>
</dbReference>
<keyword evidence="5" id="KW-1185">Reference proteome</keyword>
<protein>
    <submittedName>
        <fullName evidence="4">Putative zinc finger protein</fullName>
    </submittedName>
</protein>
<keyword evidence="3" id="KW-0472">Membrane</keyword>
<organism evidence="4 5">
    <name type="scientific">Umezawaea tangerina</name>
    <dbReference type="NCBI Taxonomy" id="84725"/>
    <lineage>
        <taxon>Bacteria</taxon>
        <taxon>Bacillati</taxon>
        <taxon>Actinomycetota</taxon>
        <taxon>Actinomycetes</taxon>
        <taxon>Pseudonocardiales</taxon>
        <taxon>Pseudonocardiaceae</taxon>
        <taxon>Umezawaea</taxon>
    </lineage>
</organism>
<evidence type="ECO:0000256" key="1">
    <source>
        <dbReference type="ARBA" id="ARBA00023015"/>
    </source>
</evidence>
<dbReference type="EMBL" id="PVTF01000012">
    <property type="protein sequence ID" value="PRY36215.1"/>
    <property type="molecule type" value="Genomic_DNA"/>
</dbReference>
<keyword evidence="2" id="KW-0804">Transcription</keyword>
<comment type="caution">
    <text evidence="4">The sequence shown here is derived from an EMBL/GenBank/DDBJ whole genome shotgun (WGS) entry which is preliminary data.</text>
</comment>
<name>A0A2T0SS24_9PSEU</name>
<evidence type="ECO:0000256" key="2">
    <source>
        <dbReference type="ARBA" id="ARBA00023163"/>
    </source>
</evidence>
<dbReference type="AlphaFoldDB" id="A0A2T0SS24"/>
<dbReference type="InterPro" id="IPR041916">
    <property type="entry name" value="Anti_sigma_zinc_sf"/>
</dbReference>
<dbReference type="Proteomes" id="UP000239494">
    <property type="component" value="Unassembled WGS sequence"/>
</dbReference>
<keyword evidence="3" id="KW-1133">Transmembrane helix</keyword>
<evidence type="ECO:0000313" key="4">
    <source>
        <dbReference type="EMBL" id="PRY36215.1"/>
    </source>
</evidence>
<accession>A0A2T0SS24</accession>
<keyword evidence="3" id="KW-0812">Transmembrane</keyword>
<reference evidence="4 5" key="1">
    <citation type="submission" date="2018-03" db="EMBL/GenBank/DDBJ databases">
        <title>Genomic Encyclopedia of Archaeal and Bacterial Type Strains, Phase II (KMG-II): from individual species to whole genera.</title>
        <authorList>
            <person name="Goeker M."/>
        </authorList>
    </citation>
    <scope>NUCLEOTIDE SEQUENCE [LARGE SCALE GENOMIC DNA]</scope>
    <source>
        <strain evidence="4 5">DSM 44720</strain>
    </source>
</reference>
<feature type="transmembrane region" description="Helical" evidence="3">
    <location>
        <begin position="79"/>
        <end position="104"/>
    </location>
</feature>
<sequence>MMSSHSDVAAYLLGVLDEGAELAFNDHLSGCTRCQRDLVEFQTIPRLLTTAEQFGLLARRIPAVSGSDRRKRGYCGVPVRGLLLIAASLLLVAVAAVLAISGALPAGDHLSSASSVSVSWV</sequence>
<proteinExistence type="predicted"/>